<dbReference type="EMBL" id="VUYU01000010">
    <property type="protein sequence ID" value="NHZ35286.1"/>
    <property type="molecule type" value="Genomic_DNA"/>
</dbReference>
<organism evidence="2 3">
    <name type="scientific">Massilia rubra</name>
    <dbReference type="NCBI Taxonomy" id="2607910"/>
    <lineage>
        <taxon>Bacteria</taxon>
        <taxon>Pseudomonadati</taxon>
        <taxon>Pseudomonadota</taxon>
        <taxon>Betaproteobacteria</taxon>
        <taxon>Burkholderiales</taxon>
        <taxon>Oxalobacteraceae</taxon>
        <taxon>Telluria group</taxon>
        <taxon>Massilia</taxon>
    </lineage>
</organism>
<keyword evidence="1" id="KW-0732">Signal</keyword>
<dbReference type="Proteomes" id="UP000785613">
    <property type="component" value="Unassembled WGS sequence"/>
</dbReference>
<reference evidence="2 3" key="1">
    <citation type="submission" date="2019-09" db="EMBL/GenBank/DDBJ databases">
        <title>Taxonomy of Antarctic Massilia spp.: description of Massilia rubra sp. nov., Massilia aquatica sp. nov., Massilia mucilaginosa sp. nov., Massilia frigida sp. nov. isolated from streams, lakes and regoliths.</title>
        <authorList>
            <person name="Holochova P."/>
            <person name="Sedlacek I."/>
            <person name="Kralova S."/>
            <person name="Maslanova I."/>
            <person name="Busse H.-J."/>
            <person name="Stankova E."/>
            <person name="Vrbovska V."/>
            <person name="Kovarovic V."/>
            <person name="Bartak M."/>
            <person name="Svec P."/>
            <person name="Pantucek R."/>
        </authorList>
    </citation>
    <scope>NUCLEOTIDE SEQUENCE [LARGE SCALE GENOMIC DNA]</scope>
    <source>
        <strain evidence="2 3">CCM 8692</strain>
    </source>
</reference>
<evidence type="ECO:0008006" key="4">
    <source>
        <dbReference type="Google" id="ProtNLM"/>
    </source>
</evidence>
<evidence type="ECO:0000313" key="3">
    <source>
        <dbReference type="Proteomes" id="UP000785613"/>
    </source>
</evidence>
<dbReference type="RefSeq" id="WP_167226419.1">
    <property type="nucleotide sequence ID" value="NZ_VUYU01000010.1"/>
</dbReference>
<protein>
    <recommendedName>
        <fullName evidence="4">DUF541 domain-containing protein</fullName>
    </recommendedName>
</protein>
<gene>
    <name evidence="2" type="ORF">F0185_17100</name>
</gene>
<evidence type="ECO:0000313" key="2">
    <source>
        <dbReference type="EMBL" id="NHZ35286.1"/>
    </source>
</evidence>
<accession>A0ABX0LZ06</accession>
<comment type="caution">
    <text evidence="2">The sequence shown here is derived from an EMBL/GenBank/DDBJ whole genome shotgun (WGS) entry which is preliminary data.</text>
</comment>
<evidence type="ECO:0000256" key="1">
    <source>
        <dbReference type="SAM" id="SignalP"/>
    </source>
</evidence>
<keyword evidence="3" id="KW-1185">Reference proteome</keyword>
<feature type="signal peptide" evidence="1">
    <location>
        <begin position="1"/>
        <end position="25"/>
    </location>
</feature>
<proteinExistence type="predicted"/>
<feature type="chain" id="PRO_5045421353" description="DUF541 domain-containing protein" evidence="1">
    <location>
        <begin position="26"/>
        <end position="221"/>
    </location>
</feature>
<name>A0ABX0LZ06_9BURK</name>
<sequence length="221" mass="23874">MFLTTMTARLVLVLMALALPGVARAGWQDMPDTVQLQAMGDTLQVNGTPMQVRAFASRLALDALLQDVETRWRRSPGEVKRSVNSAWTVLNQPVGAQHRSFQVRQASASTIEGFVALTSPSATREPKLAVRLPPDMTAVSIIDSVDQGRASQQVIAVSKRSMTATAASLEASLKASGWERHRFKAEPTGIVFAANKGKQQFDATLTAQPNGSIVMMNTLLN</sequence>